<accession>A0AAV7QEK9</accession>
<comment type="caution">
    <text evidence="1">The sequence shown here is derived from an EMBL/GenBank/DDBJ whole genome shotgun (WGS) entry which is preliminary data.</text>
</comment>
<evidence type="ECO:0000313" key="2">
    <source>
        <dbReference type="Proteomes" id="UP001066276"/>
    </source>
</evidence>
<name>A0AAV7QEK9_PLEWA</name>
<dbReference type="Proteomes" id="UP001066276">
    <property type="component" value="Chromosome 6"/>
</dbReference>
<proteinExistence type="predicted"/>
<dbReference type="AlphaFoldDB" id="A0AAV7QEK9"/>
<dbReference type="EMBL" id="JANPWB010000010">
    <property type="protein sequence ID" value="KAJ1136610.1"/>
    <property type="molecule type" value="Genomic_DNA"/>
</dbReference>
<sequence length="171" mass="19328">MLARLDVFFVVRSPRNKHLNPPCSVWLLQNLIGDEDGILLKRLRRGQLDSSLLDPVIIILLAVRSDLPVVNSEWCEKHPILPWELRVVARYWYFFHLSRCGAEDWFCEALAGQCVVAQYSVKWALTSALWALVVIEPQSVCSTAGISGAAFPAGSPSFQQFRFQVPGDCRR</sequence>
<gene>
    <name evidence="1" type="ORF">NDU88_003025</name>
</gene>
<evidence type="ECO:0000313" key="1">
    <source>
        <dbReference type="EMBL" id="KAJ1136610.1"/>
    </source>
</evidence>
<organism evidence="1 2">
    <name type="scientific">Pleurodeles waltl</name>
    <name type="common">Iberian ribbed newt</name>
    <dbReference type="NCBI Taxonomy" id="8319"/>
    <lineage>
        <taxon>Eukaryota</taxon>
        <taxon>Metazoa</taxon>
        <taxon>Chordata</taxon>
        <taxon>Craniata</taxon>
        <taxon>Vertebrata</taxon>
        <taxon>Euteleostomi</taxon>
        <taxon>Amphibia</taxon>
        <taxon>Batrachia</taxon>
        <taxon>Caudata</taxon>
        <taxon>Salamandroidea</taxon>
        <taxon>Salamandridae</taxon>
        <taxon>Pleurodelinae</taxon>
        <taxon>Pleurodeles</taxon>
    </lineage>
</organism>
<reference evidence="1" key="1">
    <citation type="journal article" date="2022" name="bioRxiv">
        <title>Sequencing and chromosome-scale assembly of the giantPleurodeles waltlgenome.</title>
        <authorList>
            <person name="Brown T."/>
            <person name="Elewa A."/>
            <person name="Iarovenko S."/>
            <person name="Subramanian E."/>
            <person name="Araus A.J."/>
            <person name="Petzold A."/>
            <person name="Susuki M."/>
            <person name="Suzuki K.-i.T."/>
            <person name="Hayashi T."/>
            <person name="Toyoda A."/>
            <person name="Oliveira C."/>
            <person name="Osipova E."/>
            <person name="Leigh N.D."/>
            <person name="Simon A."/>
            <person name="Yun M.H."/>
        </authorList>
    </citation>
    <scope>NUCLEOTIDE SEQUENCE</scope>
    <source>
        <strain evidence="1">20211129_DDA</strain>
        <tissue evidence="1">Liver</tissue>
    </source>
</reference>
<protein>
    <submittedName>
        <fullName evidence="1">Uncharacterized protein</fullName>
    </submittedName>
</protein>
<keyword evidence="2" id="KW-1185">Reference proteome</keyword>